<evidence type="ECO:0000259" key="1">
    <source>
        <dbReference type="Pfam" id="PF24035"/>
    </source>
</evidence>
<protein>
    <recommendedName>
        <fullName evidence="1">DUF7344 domain-containing protein</fullName>
    </recommendedName>
</protein>
<feature type="domain" description="DUF7344" evidence="1">
    <location>
        <begin position="14"/>
        <end position="87"/>
    </location>
</feature>
<accession>A0A8J7YGQ9</accession>
<dbReference type="RefSeq" id="WP_220587223.1">
    <property type="nucleotide sequence ID" value="NZ_RKLQ01000001.1"/>
</dbReference>
<comment type="caution">
    <text evidence="2">The sequence shown here is derived from an EMBL/GenBank/DDBJ whole genome shotgun (WGS) entry which is preliminary data.</text>
</comment>
<name>A0A8J7YGQ9_9EURY</name>
<dbReference type="Proteomes" id="UP000783863">
    <property type="component" value="Unassembled WGS sequence"/>
</dbReference>
<dbReference type="Pfam" id="PF24035">
    <property type="entry name" value="DUF7344"/>
    <property type="match status" value="1"/>
</dbReference>
<dbReference type="Gene3D" id="1.10.10.10">
    <property type="entry name" value="Winged helix-like DNA-binding domain superfamily/Winged helix DNA-binding domain"/>
    <property type="match status" value="1"/>
</dbReference>
<dbReference type="EMBL" id="RKLQ01000001">
    <property type="protein sequence ID" value="MBX0303001.1"/>
    <property type="molecule type" value="Genomic_DNA"/>
</dbReference>
<reference evidence="2" key="1">
    <citation type="submission" date="2021-06" db="EMBL/GenBank/DDBJ databases">
        <title>Halomicroarcula sp. F24A a new haloarchaeum isolated from saline soil.</title>
        <authorList>
            <person name="Duran-Viseras A."/>
            <person name="Sanchez-Porro C."/>
            <person name="Ventosa A."/>
        </authorList>
    </citation>
    <scope>NUCLEOTIDE SEQUENCE</scope>
    <source>
        <strain evidence="2">F24A</strain>
    </source>
</reference>
<evidence type="ECO:0000313" key="3">
    <source>
        <dbReference type="Proteomes" id="UP000783863"/>
    </source>
</evidence>
<dbReference type="InterPro" id="IPR036388">
    <property type="entry name" value="WH-like_DNA-bd_sf"/>
</dbReference>
<gene>
    <name evidence="2" type="ORF">EGD98_04865</name>
</gene>
<proteinExistence type="predicted"/>
<organism evidence="2 3">
    <name type="scientific">Haloarcula salinisoli</name>
    <dbReference type="NCBI Taxonomy" id="2487746"/>
    <lineage>
        <taxon>Archaea</taxon>
        <taxon>Methanobacteriati</taxon>
        <taxon>Methanobacteriota</taxon>
        <taxon>Stenosarchaea group</taxon>
        <taxon>Halobacteria</taxon>
        <taxon>Halobacteriales</taxon>
        <taxon>Haloarculaceae</taxon>
        <taxon>Haloarcula</taxon>
    </lineage>
</organism>
<evidence type="ECO:0000313" key="2">
    <source>
        <dbReference type="EMBL" id="MBX0303001.1"/>
    </source>
</evidence>
<keyword evidence="3" id="KW-1185">Reference proteome</keyword>
<dbReference type="InterPro" id="IPR055768">
    <property type="entry name" value="DUF7344"/>
</dbReference>
<dbReference type="AlphaFoldDB" id="A0A8J7YGQ9"/>
<sequence>MPVADELTLSELLELLSHRRRRFVLGTLDETDGDVPMDSLAKRLAAWEESDSPADATPPAVEDVKLSLYHTHLPKLETAGLVTFDSRHVRYDVGEPTPTDLSLDGLLQEERELMLANCC</sequence>